<accession>A0AAW8TPP1</accession>
<evidence type="ECO:0000313" key="3">
    <source>
        <dbReference type="Proteomes" id="UP001255696"/>
    </source>
</evidence>
<feature type="region of interest" description="Disordered" evidence="1">
    <location>
        <begin position="1"/>
        <end position="21"/>
    </location>
</feature>
<gene>
    <name evidence="2" type="ORF">P7H47_09045</name>
</gene>
<dbReference type="RefSeq" id="WP_311898121.1">
    <property type="nucleotide sequence ID" value="NZ_JARQBI010000024.1"/>
</dbReference>
<dbReference type="Proteomes" id="UP001255696">
    <property type="component" value="Unassembled WGS sequence"/>
</dbReference>
<comment type="caution">
    <text evidence="2">The sequence shown here is derived from an EMBL/GenBank/DDBJ whole genome shotgun (WGS) entry which is preliminary data.</text>
</comment>
<dbReference type="AlphaFoldDB" id="A0AAW8TPP1"/>
<name>A0AAW8TPP1_9ENTE</name>
<organism evidence="2 3">
    <name type="scientific">Enterococcus cecorum</name>
    <dbReference type="NCBI Taxonomy" id="44008"/>
    <lineage>
        <taxon>Bacteria</taxon>
        <taxon>Bacillati</taxon>
        <taxon>Bacillota</taxon>
        <taxon>Bacilli</taxon>
        <taxon>Lactobacillales</taxon>
        <taxon>Enterococcaceae</taxon>
        <taxon>Enterococcus</taxon>
    </lineage>
</organism>
<sequence>MAIRNNVPYKPIEATGKSSETKKELTNETLYKKTAELYLKMLEHFPENTVGSAYSDEINALTNLYRALTEQPKD</sequence>
<evidence type="ECO:0000313" key="2">
    <source>
        <dbReference type="EMBL" id="MDT2797381.1"/>
    </source>
</evidence>
<proteinExistence type="predicted"/>
<dbReference type="EMBL" id="JARQBI010000024">
    <property type="protein sequence ID" value="MDT2797381.1"/>
    <property type="molecule type" value="Genomic_DNA"/>
</dbReference>
<evidence type="ECO:0000256" key="1">
    <source>
        <dbReference type="SAM" id="MobiDB-lite"/>
    </source>
</evidence>
<protein>
    <submittedName>
        <fullName evidence="2">Uncharacterized protein</fullName>
    </submittedName>
</protein>
<reference evidence="2" key="1">
    <citation type="submission" date="2023-03" db="EMBL/GenBank/DDBJ databases">
        <authorList>
            <person name="Shen W."/>
            <person name="Cai J."/>
        </authorList>
    </citation>
    <scope>NUCLEOTIDE SEQUENCE</scope>
    <source>
        <strain evidence="2">B245-2</strain>
    </source>
</reference>